<feature type="compositionally biased region" description="Basic and acidic residues" evidence="1">
    <location>
        <begin position="222"/>
        <end position="238"/>
    </location>
</feature>
<protein>
    <submittedName>
        <fullName evidence="2">Uncharacterized protein</fullName>
    </submittedName>
</protein>
<evidence type="ECO:0000256" key="1">
    <source>
        <dbReference type="SAM" id="MobiDB-lite"/>
    </source>
</evidence>
<dbReference type="AlphaFoldDB" id="A0AAE1DSK9"/>
<gene>
    <name evidence="2" type="ORF">RRG08_054870</name>
</gene>
<reference evidence="2" key="1">
    <citation type="journal article" date="2023" name="G3 (Bethesda)">
        <title>A reference genome for the long-term kleptoplast-retaining sea slug Elysia crispata morphotype clarki.</title>
        <authorList>
            <person name="Eastman K.E."/>
            <person name="Pendleton A.L."/>
            <person name="Shaikh M.A."/>
            <person name="Suttiyut T."/>
            <person name="Ogas R."/>
            <person name="Tomko P."/>
            <person name="Gavelis G."/>
            <person name="Widhalm J.R."/>
            <person name="Wisecaver J.H."/>
        </authorList>
    </citation>
    <scope>NUCLEOTIDE SEQUENCE</scope>
    <source>
        <strain evidence="2">ECLA1</strain>
    </source>
</reference>
<feature type="region of interest" description="Disordered" evidence="1">
    <location>
        <begin position="162"/>
        <end position="199"/>
    </location>
</feature>
<accession>A0AAE1DSK9</accession>
<organism evidence="2 3">
    <name type="scientific">Elysia crispata</name>
    <name type="common">lettuce slug</name>
    <dbReference type="NCBI Taxonomy" id="231223"/>
    <lineage>
        <taxon>Eukaryota</taxon>
        <taxon>Metazoa</taxon>
        <taxon>Spiralia</taxon>
        <taxon>Lophotrochozoa</taxon>
        <taxon>Mollusca</taxon>
        <taxon>Gastropoda</taxon>
        <taxon>Heterobranchia</taxon>
        <taxon>Euthyneura</taxon>
        <taxon>Panpulmonata</taxon>
        <taxon>Sacoglossa</taxon>
        <taxon>Placobranchoidea</taxon>
        <taxon>Plakobranchidae</taxon>
        <taxon>Elysia</taxon>
    </lineage>
</organism>
<dbReference type="EMBL" id="JAWDGP010002623">
    <property type="protein sequence ID" value="KAK3781531.1"/>
    <property type="molecule type" value="Genomic_DNA"/>
</dbReference>
<sequence>MYKVRKRPCFRWQIKITSWSPGVAHGVKGDFYGPLSANDRIYGGGGEGPAAGIHGANLARGNTSMAPSETRLTAHHSIFAIHRTCSEENNLIILSRKIDLTFIDFMSPKSLPSLNKQFMFRLPETIHSELHDRGMFHFIGAQHSKTRAAHRSRLAHETAHTLRRKVASSGQNKTELLTAKQRENGDEKKSGKIAGGKEMEKVVRLEAARVWVAAVAQEEGGEEPKKNERRSIEVDGRKGRQKRRS</sequence>
<evidence type="ECO:0000313" key="3">
    <source>
        <dbReference type="Proteomes" id="UP001283361"/>
    </source>
</evidence>
<evidence type="ECO:0000313" key="2">
    <source>
        <dbReference type="EMBL" id="KAK3781531.1"/>
    </source>
</evidence>
<keyword evidence="3" id="KW-1185">Reference proteome</keyword>
<feature type="region of interest" description="Disordered" evidence="1">
    <location>
        <begin position="215"/>
        <end position="245"/>
    </location>
</feature>
<feature type="compositionally biased region" description="Basic and acidic residues" evidence="1">
    <location>
        <begin position="180"/>
        <end position="199"/>
    </location>
</feature>
<comment type="caution">
    <text evidence="2">The sequence shown here is derived from an EMBL/GenBank/DDBJ whole genome shotgun (WGS) entry which is preliminary data.</text>
</comment>
<proteinExistence type="predicted"/>
<name>A0AAE1DSK9_9GAST</name>
<dbReference type="Proteomes" id="UP001283361">
    <property type="component" value="Unassembled WGS sequence"/>
</dbReference>